<organism evidence="3 4">
    <name type="scientific">Agrobacterium vitis</name>
    <name type="common">Rhizobium vitis</name>
    <dbReference type="NCBI Taxonomy" id="373"/>
    <lineage>
        <taxon>Bacteria</taxon>
        <taxon>Pseudomonadati</taxon>
        <taxon>Pseudomonadota</taxon>
        <taxon>Alphaproteobacteria</taxon>
        <taxon>Hyphomicrobiales</taxon>
        <taxon>Rhizobiaceae</taxon>
        <taxon>Rhizobium/Agrobacterium group</taxon>
        <taxon>Agrobacterium</taxon>
    </lineage>
</organism>
<dbReference type="AlphaFoldDB" id="A0A368NYB3"/>
<feature type="domain" description="Protein SirB1 N-terminal" evidence="2">
    <location>
        <begin position="56"/>
        <end position="176"/>
    </location>
</feature>
<dbReference type="InterPro" id="IPR032698">
    <property type="entry name" value="SirB1_N"/>
</dbReference>
<evidence type="ECO:0000313" key="3">
    <source>
        <dbReference type="EMBL" id="KAA3519322.1"/>
    </source>
</evidence>
<name>A0A368NYB3_AGRVI</name>
<dbReference type="Pfam" id="PF13369">
    <property type="entry name" value="Transglut_core2"/>
    <property type="match status" value="1"/>
</dbReference>
<comment type="similarity">
    <text evidence="1">Belongs to the UPF0162 family.</text>
</comment>
<dbReference type="Proteomes" id="UP000436911">
    <property type="component" value="Unassembled WGS sequence"/>
</dbReference>
<comment type="caution">
    <text evidence="3">The sequence shown here is derived from an EMBL/GenBank/DDBJ whole genome shotgun (WGS) entry which is preliminary data.</text>
</comment>
<reference evidence="3 4" key="1">
    <citation type="submission" date="2018-08" db="EMBL/GenBank/DDBJ databases">
        <title>Genome sequencing of Agrobacterium vitis strain ICMP 10754.</title>
        <authorList>
            <person name="Visnovsky S.B."/>
            <person name="Pitman A.R."/>
        </authorList>
    </citation>
    <scope>NUCLEOTIDE SEQUENCE [LARGE SCALE GENOMIC DNA]</scope>
    <source>
        <strain evidence="3 4">ICMP 10754</strain>
    </source>
</reference>
<accession>A0A368NYB3</accession>
<protein>
    <recommendedName>
        <fullName evidence="2">Protein SirB1 N-terminal domain-containing protein</fullName>
    </recommendedName>
</protein>
<proteinExistence type="inferred from homology"/>
<dbReference type="EMBL" id="QUSG01000036">
    <property type="protein sequence ID" value="KAA3519322.1"/>
    <property type="molecule type" value="Genomic_DNA"/>
</dbReference>
<sequence>MKPISIALASFLIMTAHSVAEDSPIHLVPLPNAHISFLEAKLRIDNDIAPQDVDAAHEVKKIAQIVRGMAGEDATSTQKLTALKKYLYESGSWNDFRPYEYDQSDPLGRNLRNQLLSTYLTTRRGNCVTMPLLMLFAGQEIGLKMTLAEAPSHMLIKYTDDDGRTWNLEATSGGGFTRDVWYRQKLSMSDAAIAHGVYLRALDHDEAVALISSTLLEYMMEQKSYEEAIVIADDLLQLHPKFVFALVMRGSAYAGLLRRETAGRYTQMDQISEPDRTKFDTWYQLNQEAFAKAEALGWTPEDGK</sequence>
<gene>
    <name evidence="3" type="ORF">DXT89_26140</name>
</gene>
<dbReference type="InterPro" id="IPR011990">
    <property type="entry name" value="TPR-like_helical_dom_sf"/>
</dbReference>
<evidence type="ECO:0000313" key="4">
    <source>
        <dbReference type="Proteomes" id="UP000436911"/>
    </source>
</evidence>
<dbReference type="Gene3D" id="1.25.40.10">
    <property type="entry name" value="Tetratricopeptide repeat domain"/>
    <property type="match status" value="1"/>
</dbReference>
<evidence type="ECO:0000259" key="2">
    <source>
        <dbReference type="Pfam" id="PF13369"/>
    </source>
</evidence>
<dbReference type="SUPFAM" id="SSF48452">
    <property type="entry name" value="TPR-like"/>
    <property type="match status" value="1"/>
</dbReference>
<dbReference type="OrthoDB" id="7605060at2"/>
<evidence type="ECO:0000256" key="1">
    <source>
        <dbReference type="ARBA" id="ARBA00007100"/>
    </source>
</evidence>